<dbReference type="SUPFAM" id="SSF52540">
    <property type="entry name" value="P-loop containing nucleoside triphosphate hydrolases"/>
    <property type="match status" value="2"/>
</dbReference>
<comment type="caution">
    <text evidence="1">The sequence shown here is derived from an EMBL/GenBank/DDBJ whole genome shotgun (WGS) entry which is preliminary data.</text>
</comment>
<dbReference type="Proteomes" id="UP000050482">
    <property type="component" value="Unassembled WGS sequence"/>
</dbReference>
<reference evidence="1 2" key="1">
    <citation type="submission" date="2015-09" db="EMBL/GenBank/DDBJ databases">
        <title>Draft genome sequence of Alicyclobacillus ferrooxydans DSM 22381.</title>
        <authorList>
            <person name="Hemp J."/>
        </authorList>
    </citation>
    <scope>NUCLEOTIDE SEQUENCE [LARGE SCALE GENOMIC DNA]</scope>
    <source>
        <strain evidence="1 2">TC-34</strain>
    </source>
</reference>
<keyword evidence="2" id="KW-1185">Reference proteome</keyword>
<gene>
    <name evidence="1" type="ORF">AN477_17605</name>
</gene>
<dbReference type="InterPro" id="IPR027417">
    <property type="entry name" value="P-loop_NTPase"/>
</dbReference>
<name>A0A0P9GP85_9BACL</name>
<dbReference type="PATRIC" id="fig|471514.4.peg.4990"/>
<organism evidence="1 2">
    <name type="scientific">Alicyclobacillus ferrooxydans</name>
    <dbReference type="NCBI Taxonomy" id="471514"/>
    <lineage>
        <taxon>Bacteria</taxon>
        <taxon>Bacillati</taxon>
        <taxon>Bacillota</taxon>
        <taxon>Bacilli</taxon>
        <taxon>Bacillales</taxon>
        <taxon>Alicyclobacillaceae</taxon>
        <taxon>Alicyclobacillus</taxon>
    </lineage>
</organism>
<evidence type="ECO:0000313" key="2">
    <source>
        <dbReference type="Proteomes" id="UP000050482"/>
    </source>
</evidence>
<dbReference type="RefSeq" id="WP_054970485.1">
    <property type="nucleotide sequence ID" value="NZ_LJCO01000077.1"/>
</dbReference>
<dbReference type="OrthoDB" id="8211253at2"/>
<accession>A0A0P9GP85</accession>
<dbReference type="EMBL" id="LJCO01000077">
    <property type="protein sequence ID" value="KPV42417.1"/>
    <property type="molecule type" value="Genomic_DNA"/>
</dbReference>
<dbReference type="AlphaFoldDB" id="A0A0P9GP85"/>
<sequence length="331" mass="37073">MTAGSQERNETRNGPGLLLIEGIMGAGKTTTAQFVGETLQRMGLQTKVYLEGNLEHPADYDGVAVVDEHELEAICRAYPEYAETLWSLAETAPQSGEKMGQDDPARSDPEVRVVPGEPEAVSSHSRQGCTWLIPYRKAQREMGGERMPAELVDALAKYDIYDGISLAKHAETLQASWHRFASWQRESMSTSYVFDCCFLQNPVCSFIAMHNAGADALQDHVLSLARTVLPLRPVLIYLYPTNVRETLERIIPERPKEWLEFVISYHTDQAYGHARGLSGLDGLIEFLEQRQSIEMDICKQLPFPVLIVPDPHRDWARAQADIARFLGAAGW</sequence>
<evidence type="ECO:0008006" key="3">
    <source>
        <dbReference type="Google" id="ProtNLM"/>
    </source>
</evidence>
<protein>
    <recommendedName>
        <fullName evidence="3">Thymidylate kinase-like domain-containing protein</fullName>
    </recommendedName>
</protein>
<evidence type="ECO:0000313" key="1">
    <source>
        <dbReference type="EMBL" id="KPV42417.1"/>
    </source>
</evidence>
<proteinExistence type="predicted"/>
<dbReference type="STRING" id="471514.AN477_17605"/>